<feature type="compositionally biased region" description="Basic and acidic residues" evidence="1">
    <location>
        <begin position="97"/>
        <end position="107"/>
    </location>
</feature>
<gene>
    <name evidence="2" type="ORF">NCTC13102_01777</name>
</gene>
<evidence type="ECO:0000256" key="1">
    <source>
        <dbReference type="SAM" id="MobiDB-lite"/>
    </source>
</evidence>
<dbReference type="EMBL" id="UAWL01000006">
    <property type="protein sequence ID" value="SQB99453.1"/>
    <property type="molecule type" value="Genomic_DNA"/>
</dbReference>
<dbReference type="Proteomes" id="UP000250166">
    <property type="component" value="Unassembled WGS sequence"/>
</dbReference>
<sequence>MIKEIGYGVNFLSAQDESRFKNLCKIYRFNKNLAKNLIKDSIVEPSAESIIDSTPKGKQIDKDLSQSLQDSLQNTENTLDSTHSKSASPKQTILESSKSRGDIEWHS</sequence>
<organism evidence="2 3">
    <name type="scientific">Helicobacter fennelliae</name>
    <dbReference type="NCBI Taxonomy" id="215"/>
    <lineage>
        <taxon>Bacteria</taxon>
        <taxon>Pseudomonadati</taxon>
        <taxon>Campylobacterota</taxon>
        <taxon>Epsilonproteobacteria</taxon>
        <taxon>Campylobacterales</taxon>
        <taxon>Helicobacteraceae</taxon>
        <taxon>Helicobacter</taxon>
    </lineage>
</organism>
<dbReference type="RefSeq" id="WP_112058943.1">
    <property type="nucleotide sequence ID" value="NZ_UAWL01000006.1"/>
</dbReference>
<protein>
    <submittedName>
        <fullName evidence="2">Uncharacterized protein</fullName>
    </submittedName>
</protein>
<evidence type="ECO:0000313" key="3">
    <source>
        <dbReference type="Proteomes" id="UP000250166"/>
    </source>
</evidence>
<reference evidence="2 3" key="1">
    <citation type="submission" date="2018-06" db="EMBL/GenBank/DDBJ databases">
        <authorList>
            <consortium name="Pathogen Informatics"/>
            <person name="Doyle S."/>
        </authorList>
    </citation>
    <scope>NUCLEOTIDE SEQUENCE [LARGE SCALE GENOMIC DNA]</scope>
    <source>
        <strain evidence="2 3">NCTC13102</strain>
    </source>
</reference>
<name>A0A2X3BFN7_9HELI</name>
<accession>A0A2X3BFN7</accession>
<feature type="region of interest" description="Disordered" evidence="1">
    <location>
        <begin position="48"/>
        <end position="107"/>
    </location>
</feature>
<dbReference type="AlphaFoldDB" id="A0A2X3BFN7"/>
<feature type="compositionally biased region" description="Polar residues" evidence="1">
    <location>
        <begin position="65"/>
        <end position="96"/>
    </location>
</feature>
<evidence type="ECO:0000313" key="2">
    <source>
        <dbReference type="EMBL" id="SQB99453.1"/>
    </source>
</evidence>
<proteinExistence type="predicted"/>